<dbReference type="PROSITE" id="PS51257">
    <property type="entry name" value="PROKAR_LIPOPROTEIN"/>
    <property type="match status" value="1"/>
</dbReference>
<keyword evidence="2" id="KW-1185">Reference proteome</keyword>
<dbReference type="EMBL" id="VCNI01000007">
    <property type="protein sequence ID" value="TMU50423.1"/>
    <property type="molecule type" value="Genomic_DNA"/>
</dbReference>
<dbReference type="Proteomes" id="UP000751614">
    <property type="component" value="Unassembled WGS sequence"/>
</dbReference>
<comment type="caution">
    <text evidence="1">The sequence shown here is derived from an EMBL/GenBank/DDBJ whole genome shotgun (WGS) entry which is preliminary data.</text>
</comment>
<sequence length="115" mass="12892">MEKGLLVISIVLFFGCSDDGPVPRCYQKSGRRIVATVENVIGAIVMNELCGFIIDPNEQLDRNPIGILSPCNLSDEFEINGLRIIFSGYIYESFETEDICADFFEITEIMMAEVQ</sequence>
<evidence type="ECO:0000313" key="1">
    <source>
        <dbReference type="EMBL" id="TMU50423.1"/>
    </source>
</evidence>
<protein>
    <submittedName>
        <fullName evidence="1">Uncharacterized protein</fullName>
    </submittedName>
</protein>
<name>A0ABY2WFU4_9FLAO</name>
<gene>
    <name evidence="1" type="ORF">FGG15_19565</name>
</gene>
<organism evidence="1 2">
    <name type="scientific">Flagellimonas algicola</name>
    <dbReference type="NCBI Taxonomy" id="2583815"/>
    <lineage>
        <taxon>Bacteria</taxon>
        <taxon>Pseudomonadati</taxon>
        <taxon>Bacteroidota</taxon>
        <taxon>Flavobacteriia</taxon>
        <taxon>Flavobacteriales</taxon>
        <taxon>Flavobacteriaceae</taxon>
        <taxon>Flagellimonas</taxon>
    </lineage>
</organism>
<proteinExistence type="predicted"/>
<evidence type="ECO:0000313" key="2">
    <source>
        <dbReference type="Proteomes" id="UP000751614"/>
    </source>
</evidence>
<reference evidence="1 2" key="1">
    <citation type="submission" date="2019-05" db="EMBL/GenBank/DDBJ databases">
        <title>Flagellimonas sp. AsT0115, sp. nov., isolated from a marine red algae, Asparagopsis taxiformis.</title>
        <authorList>
            <person name="Kim J."/>
            <person name="Jeong S.E."/>
            <person name="Jeon C.O."/>
        </authorList>
    </citation>
    <scope>NUCLEOTIDE SEQUENCE [LARGE SCALE GENOMIC DNA]</scope>
    <source>
        <strain evidence="1 2">AsT0115</strain>
    </source>
</reference>
<dbReference type="RefSeq" id="WP_138839471.1">
    <property type="nucleotide sequence ID" value="NZ_VCNI01000007.1"/>
</dbReference>
<accession>A0ABY2WFU4</accession>